<comment type="caution">
    <text evidence="1">The sequence shown here is derived from an EMBL/GenBank/DDBJ whole genome shotgun (WGS) entry which is preliminary data.</text>
</comment>
<gene>
    <name evidence="1" type="ORF">KDK_08950</name>
</gene>
<dbReference type="AlphaFoldDB" id="A0A402ADC2"/>
<reference evidence="2" key="1">
    <citation type="submission" date="2018-12" db="EMBL/GenBank/DDBJ databases">
        <title>Tengunoibacter tsumagoiensis gen. nov., sp. nov., Dictyobacter kobayashii sp. nov., D. alpinus sp. nov., and D. joshuensis sp. nov. and description of Dictyobacteraceae fam. nov. within the order Ktedonobacterales isolated from Tengu-no-mugimeshi.</title>
        <authorList>
            <person name="Wang C.M."/>
            <person name="Zheng Y."/>
            <person name="Sakai Y."/>
            <person name="Toyoda A."/>
            <person name="Minakuchi Y."/>
            <person name="Abe K."/>
            <person name="Yokota A."/>
            <person name="Yabe S."/>
        </authorList>
    </citation>
    <scope>NUCLEOTIDE SEQUENCE [LARGE SCALE GENOMIC DNA]</scope>
    <source>
        <strain evidence="2">Uno11</strain>
    </source>
</reference>
<name>A0A402ADC2_9CHLR</name>
<organism evidence="1 2">
    <name type="scientific">Dictyobacter kobayashii</name>
    <dbReference type="NCBI Taxonomy" id="2014872"/>
    <lineage>
        <taxon>Bacteria</taxon>
        <taxon>Bacillati</taxon>
        <taxon>Chloroflexota</taxon>
        <taxon>Ktedonobacteria</taxon>
        <taxon>Ktedonobacterales</taxon>
        <taxon>Dictyobacteraceae</taxon>
        <taxon>Dictyobacter</taxon>
    </lineage>
</organism>
<evidence type="ECO:0000313" key="2">
    <source>
        <dbReference type="Proteomes" id="UP000287188"/>
    </source>
</evidence>
<proteinExistence type="predicted"/>
<dbReference type="EMBL" id="BIFS01000001">
    <property type="protein sequence ID" value="GCE17095.1"/>
    <property type="molecule type" value="Genomic_DNA"/>
</dbReference>
<sequence>MRSTQVMAATRFNCKSFIVMIITTLPYRVKDEFSIYYAGPQAANRSCGIQLSHACVYLTQLRLEITTLKLCDLFERSTENASLFRDK</sequence>
<accession>A0A402ADC2</accession>
<protein>
    <submittedName>
        <fullName evidence="1">Uncharacterized protein</fullName>
    </submittedName>
</protein>
<dbReference type="Proteomes" id="UP000287188">
    <property type="component" value="Unassembled WGS sequence"/>
</dbReference>
<evidence type="ECO:0000313" key="1">
    <source>
        <dbReference type="EMBL" id="GCE17095.1"/>
    </source>
</evidence>
<keyword evidence="2" id="KW-1185">Reference proteome</keyword>